<protein>
    <submittedName>
        <fullName evidence="2">Uncharacterized protein</fullName>
    </submittedName>
</protein>
<feature type="compositionally biased region" description="Basic and acidic residues" evidence="1">
    <location>
        <begin position="443"/>
        <end position="454"/>
    </location>
</feature>
<evidence type="ECO:0000313" key="2">
    <source>
        <dbReference type="EMBL" id="THH18758.1"/>
    </source>
</evidence>
<dbReference type="AlphaFoldDB" id="A0A4S4M317"/>
<feature type="compositionally biased region" description="Basic and acidic residues" evidence="1">
    <location>
        <begin position="461"/>
        <end position="479"/>
    </location>
</feature>
<name>A0A4S4M317_9AGAM</name>
<dbReference type="Proteomes" id="UP000310158">
    <property type="component" value="Unassembled WGS sequence"/>
</dbReference>
<reference evidence="2 3" key="1">
    <citation type="submission" date="2019-02" db="EMBL/GenBank/DDBJ databases">
        <title>Genome sequencing of the rare red list fungi Bondarzewia mesenterica.</title>
        <authorList>
            <person name="Buettner E."/>
            <person name="Kellner H."/>
        </authorList>
    </citation>
    <scope>NUCLEOTIDE SEQUENCE [LARGE SCALE GENOMIC DNA]</scope>
    <source>
        <strain evidence="2 3">DSM 108281</strain>
    </source>
</reference>
<feature type="compositionally biased region" description="Basic and acidic residues" evidence="1">
    <location>
        <begin position="1041"/>
        <end position="1056"/>
    </location>
</feature>
<feature type="region of interest" description="Disordered" evidence="1">
    <location>
        <begin position="166"/>
        <end position="233"/>
    </location>
</feature>
<dbReference type="EMBL" id="SGPL01000065">
    <property type="protein sequence ID" value="THH18758.1"/>
    <property type="molecule type" value="Genomic_DNA"/>
</dbReference>
<feature type="region of interest" description="Disordered" evidence="1">
    <location>
        <begin position="1025"/>
        <end position="1111"/>
    </location>
</feature>
<feature type="compositionally biased region" description="Acidic residues" evidence="1">
    <location>
        <begin position="207"/>
        <end position="218"/>
    </location>
</feature>
<feature type="compositionally biased region" description="Low complexity" evidence="1">
    <location>
        <begin position="221"/>
        <end position="230"/>
    </location>
</feature>
<feature type="region of interest" description="Disordered" evidence="1">
    <location>
        <begin position="400"/>
        <end position="479"/>
    </location>
</feature>
<dbReference type="OrthoDB" id="3264857at2759"/>
<comment type="caution">
    <text evidence="2">The sequence shown here is derived from an EMBL/GenBank/DDBJ whole genome shotgun (WGS) entry which is preliminary data.</text>
</comment>
<evidence type="ECO:0000256" key="1">
    <source>
        <dbReference type="SAM" id="MobiDB-lite"/>
    </source>
</evidence>
<organism evidence="2 3">
    <name type="scientific">Bondarzewia mesenterica</name>
    <dbReference type="NCBI Taxonomy" id="1095465"/>
    <lineage>
        <taxon>Eukaryota</taxon>
        <taxon>Fungi</taxon>
        <taxon>Dikarya</taxon>
        <taxon>Basidiomycota</taxon>
        <taxon>Agaricomycotina</taxon>
        <taxon>Agaricomycetes</taxon>
        <taxon>Russulales</taxon>
        <taxon>Bondarzewiaceae</taxon>
        <taxon>Bondarzewia</taxon>
    </lineage>
</organism>
<accession>A0A4S4M317</accession>
<gene>
    <name evidence="2" type="ORF">EW146_g2298</name>
</gene>
<sequence length="1111" mass="122252">MYSPRPVLHHISDASEWPSPVRHISQLLQRPLPAYLSVGPQPFVSDMASDLLQELSCSPLFHTERDDSEIPDSRPLSDVLNIVLSTVCGLRALVNEKDYCGHARPTLPLWFSMLKVLGCACSEDLSVMGETPFILPRVRPHEPHQPEVLDGKATMLISHTVDRVQPPCPQIPMNAEDAGKDAGNDHSATLGSQPPVVAEGTTSYSEHEDEDMADDTDDSSSKTSSTPSLDMPLDAHMLPGYGRRFFAILPVICVADEDNIISLLTSVLYQRRVWGIDEPVVGLVLSKQGVLGQLFLGWLDFKSADDRHLPTAHFACAAESTAVGSSTVGMFDMTDPASALALAQFVFSLKSHVRTITATATRPHINALSWRGDRVATQDGQDEGEWRDQIVNWAREIDMASRDGSSRSETPSSSSSSSSYILVDYPNMPPRSKPSQKSLPAISEKRAIRADEHVTPTTSQEVRDSEGKPADSKKRDKSEAPSIYSCSTFAKRNANDATDDTLTINTWMFERKVCTIGRILLKEKEPDCLEINAMIKIYNDMTEFYWPAGWKTEVSDVNAEFVPSCSFEVQNDLPQVDATLQHLRGDMFRQHDEARAGKAPRDLDPVVVDLVSKRLTSILLASAGAYTHQVASKGRNVYEVEWRHNWDALLYRFYASSADAVSTDVLLEQTLTLSRNDIVDITDLALLASVENTVADYNYKLSSSTHTAALSLHLDTQMHALDALIRAAKVRQQVITLVSDPAKMMQNIKIRAAPEPRTGKCDAILVMPIFDALGERIGSSTVEESLRENFALVQRAKDSGNGGRVDTPVSGQARKIPSTQLLSAANQESSKKVEVDEVGYLRDIFRRSDFYAKTTPALTSAVSSIQAPLIDSHALLLPTLVVEYKKQDSVTKPINQGRMYLVSAVTFLAAVGITNYPVFGLITDGADGVVTLAWYSEKQDKIYVMERNVCKFILTSPLHAFQFATFLVRLRQYNQDLRALFKVKQKLFVEKARKGELRSWSKAAQAAELQQLGVTPIPFLTDGNAKGGKDAGGDSIIAVDNAKRSSEEENSRRDLSDSNVGHANDDEDSDDGANASDDNRPTEGASPDDSDYATPSEPDDPKDLNYEPRSG</sequence>
<proteinExistence type="predicted"/>
<feature type="compositionally biased region" description="Basic and acidic residues" evidence="1">
    <location>
        <begin position="1099"/>
        <end position="1111"/>
    </location>
</feature>
<keyword evidence="3" id="KW-1185">Reference proteome</keyword>
<evidence type="ECO:0000313" key="3">
    <source>
        <dbReference type="Proteomes" id="UP000310158"/>
    </source>
</evidence>
<feature type="compositionally biased region" description="Low complexity" evidence="1">
    <location>
        <begin position="407"/>
        <end position="419"/>
    </location>
</feature>